<evidence type="ECO:0000313" key="1">
    <source>
        <dbReference type="EMBL" id="NVN38259.1"/>
    </source>
</evidence>
<organism evidence="1 2">
    <name type="scientific">Komagataeibacter swingsii</name>
    <dbReference type="NCBI Taxonomy" id="215220"/>
    <lineage>
        <taxon>Bacteria</taxon>
        <taxon>Pseudomonadati</taxon>
        <taxon>Pseudomonadota</taxon>
        <taxon>Alphaproteobacteria</taxon>
        <taxon>Acetobacterales</taxon>
        <taxon>Acetobacteraceae</taxon>
        <taxon>Komagataeibacter</taxon>
    </lineage>
</organism>
<sequence>MEPGSWKKYFTYQWLEICIFTMLLAGCSAHKPFNKGPYLAYGLGQNTVYVPIEPYRATENVRNALICSNSAKRPFVHRDLQEDRFIISNAILPNTQKSYEITVAWSFTGTLLHVTSPEAAPDVIATIKNFAQQGAVCPAAKIN</sequence>
<dbReference type="Proteomes" id="UP000522590">
    <property type="component" value="Unassembled WGS sequence"/>
</dbReference>
<dbReference type="RefSeq" id="WP_176643920.1">
    <property type="nucleotide sequence ID" value="NZ_JABXXS010000050.1"/>
</dbReference>
<evidence type="ECO:0008006" key="3">
    <source>
        <dbReference type="Google" id="ProtNLM"/>
    </source>
</evidence>
<protein>
    <recommendedName>
        <fullName evidence="3">Lipoprotein</fullName>
    </recommendedName>
</protein>
<proteinExistence type="predicted"/>
<name>A0A850P693_9PROT</name>
<reference evidence="1 2" key="1">
    <citation type="submission" date="2020-06" db="EMBL/GenBank/DDBJ databases">
        <title>Description of novel acetic acid bacteria.</title>
        <authorList>
            <person name="Sombolestani A."/>
        </authorList>
    </citation>
    <scope>NUCLEOTIDE SEQUENCE [LARGE SCALE GENOMIC DNA]</scope>
    <source>
        <strain evidence="1 2">LMG 25</strain>
    </source>
</reference>
<dbReference type="PROSITE" id="PS51257">
    <property type="entry name" value="PROKAR_LIPOPROTEIN"/>
    <property type="match status" value="1"/>
</dbReference>
<accession>A0A850P693</accession>
<dbReference type="EMBL" id="JABXXS010000050">
    <property type="protein sequence ID" value="NVN38259.1"/>
    <property type="molecule type" value="Genomic_DNA"/>
</dbReference>
<gene>
    <name evidence="1" type="ORF">HUK81_15240</name>
</gene>
<comment type="caution">
    <text evidence="1">The sequence shown here is derived from an EMBL/GenBank/DDBJ whole genome shotgun (WGS) entry which is preliminary data.</text>
</comment>
<dbReference type="AlphaFoldDB" id="A0A850P693"/>
<evidence type="ECO:0000313" key="2">
    <source>
        <dbReference type="Proteomes" id="UP000522590"/>
    </source>
</evidence>